<dbReference type="GO" id="GO:0003676">
    <property type="term" value="F:nucleic acid binding"/>
    <property type="evidence" value="ECO:0007669"/>
    <property type="project" value="InterPro"/>
</dbReference>
<evidence type="ECO:0000313" key="3">
    <source>
        <dbReference type="WBParaSite" id="NBR_0001066501-mRNA-1"/>
    </source>
</evidence>
<dbReference type="WBParaSite" id="NBR_0001066501-mRNA-1">
    <property type="protein sequence ID" value="NBR_0001066501-mRNA-1"/>
    <property type="gene ID" value="NBR_0001066501"/>
</dbReference>
<organism evidence="3">
    <name type="scientific">Nippostrongylus brasiliensis</name>
    <name type="common">Rat hookworm</name>
    <dbReference type="NCBI Taxonomy" id="27835"/>
    <lineage>
        <taxon>Eukaryota</taxon>
        <taxon>Metazoa</taxon>
        <taxon>Ecdysozoa</taxon>
        <taxon>Nematoda</taxon>
        <taxon>Chromadorea</taxon>
        <taxon>Rhabditida</taxon>
        <taxon>Rhabditina</taxon>
        <taxon>Rhabditomorpha</taxon>
        <taxon>Strongyloidea</taxon>
        <taxon>Heligmosomidae</taxon>
        <taxon>Nippostrongylus</taxon>
    </lineage>
</organism>
<dbReference type="AlphaFoldDB" id="A0A0N4Y467"/>
<evidence type="ECO:0000313" key="1">
    <source>
        <dbReference type="EMBL" id="VDL74255.1"/>
    </source>
</evidence>
<evidence type="ECO:0000313" key="2">
    <source>
        <dbReference type="Proteomes" id="UP000271162"/>
    </source>
</evidence>
<reference evidence="1 2" key="2">
    <citation type="submission" date="2018-11" db="EMBL/GenBank/DDBJ databases">
        <authorList>
            <consortium name="Pathogen Informatics"/>
        </authorList>
    </citation>
    <scope>NUCLEOTIDE SEQUENCE [LARGE SCALE GENOMIC DNA]</scope>
</reference>
<dbReference type="STRING" id="27835.A0A0N4Y467"/>
<reference evidence="3" key="1">
    <citation type="submission" date="2017-02" db="UniProtKB">
        <authorList>
            <consortium name="WormBaseParasite"/>
        </authorList>
    </citation>
    <scope>IDENTIFICATION</scope>
</reference>
<name>A0A0N4Y467_NIPBR</name>
<sequence>MDWPASSPNCNPMKNVWRIVVRQVYANDKQFSSVEEVKRAVVTAWDNISDDMIRSFVGSMGNRMSDVIRGKRGDVVVVPNFDSMLHNYFTADRFLNKTLFAEYLSDLVTSSDRDKPGE</sequence>
<dbReference type="Gene3D" id="3.30.420.10">
    <property type="entry name" value="Ribonuclease H-like superfamily/Ribonuclease H"/>
    <property type="match status" value="1"/>
</dbReference>
<dbReference type="EMBL" id="UYSL01020362">
    <property type="protein sequence ID" value="VDL74255.1"/>
    <property type="molecule type" value="Genomic_DNA"/>
</dbReference>
<dbReference type="InterPro" id="IPR036397">
    <property type="entry name" value="RNaseH_sf"/>
</dbReference>
<gene>
    <name evidence="1" type="ORF">NBR_LOCUS10666</name>
</gene>
<protein>
    <submittedName>
        <fullName evidence="3">DDE-1 domain-containing protein</fullName>
    </submittedName>
</protein>
<keyword evidence="2" id="KW-1185">Reference proteome</keyword>
<proteinExistence type="predicted"/>
<dbReference type="Proteomes" id="UP000271162">
    <property type="component" value="Unassembled WGS sequence"/>
</dbReference>
<accession>A0A0N4Y467</accession>